<dbReference type="GeneID" id="19206043"/>
<keyword evidence="3" id="KW-1185">Reference proteome</keyword>
<sequence length="88" mass="9882">MSQIRPKMPVTELPIPAGAGRAVAAGVALFAGSIVMTWRYLDRRQQRRIALDEQLPTGRVPPWQYKIFDHNTPLKKVEQIVAEVTKTA</sequence>
<name>A0A5M3ME65_CONPW</name>
<gene>
    <name evidence="2" type="ORF">CONPUDRAFT_168634</name>
</gene>
<organism evidence="2 3">
    <name type="scientific">Coniophora puteana (strain RWD-64-598)</name>
    <name type="common">Brown rot fungus</name>
    <dbReference type="NCBI Taxonomy" id="741705"/>
    <lineage>
        <taxon>Eukaryota</taxon>
        <taxon>Fungi</taxon>
        <taxon>Dikarya</taxon>
        <taxon>Basidiomycota</taxon>
        <taxon>Agaricomycotina</taxon>
        <taxon>Agaricomycetes</taxon>
        <taxon>Agaricomycetidae</taxon>
        <taxon>Boletales</taxon>
        <taxon>Coniophorineae</taxon>
        <taxon>Coniophoraceae</taxon>
        <taxon>Coniophora</taxon>
    </lineage>
</organism>
<evidence type="ECO:0000256" key="1">
    <source>
        <dbReference type="SAM" id="Phobius"/>
    </source>
</evidence>
<dbReference type="AlphaFoldDB" id="A0A5M3ME65"/>
<keyword evidence="1" id="KW-1133">Transmembrane helix</keyword>
<keyword evidence="1" id="KW-0812">Transmembrane</keyword>
<dbReference type="Proteomes" id="UP000053558">
    <property type="component" value="Unassembled WGS sequence"/>
</dbReference>
<keyword evidence="1" id="KW-0472">Membrane</keyword>
<dbReference type="EMBL" id="JH711585">
    <property type="protein sequence ID" value="EIW76905.1"/>
    <property type="molecule type" value="Genomic_DNA"/>
</dbReference>
<proteinExistence type="predicted"/>
<evidence type="ECO:0000313" key="2">
    <source>
        <dbReference type="EMBL" id="EIW76905.1"/>
    </source>
</evidence>
<feature type="transmembrane region" description="Helical" evidence="1">
    <location>
        <begin position="20"/>
        <end position="41"/>
    </location>
</feature>
<reference evidence="3" key="1">
    <citation type="journal article" date="2012" name="Science">
        <title>The Paleozoic origin of enzymatic lignin decomposition reconstructed from 31 fungal genomes.</title>
        <authorList>
            <person name="Floudas D."/>
            <person name="Binder M."/>
            <person name="Riley R."/>
            <person name="Barry K."/>
            <person name="Blanchette R.A."/>
            <person name="Henrissat B."/>
            <person name="Martinez A.T."/>
            <person name="Otillar R."/>
            <person name="Spatafora J.W."/>
            <person name="Yadav J.S."/>
            <person name="Aerts A."/>
            <person name="Benoit I."/>
            <person name="Boyd A."/>
            <person name="Carlson A."/>
            <person name="Copeland A."/>
            <person name="Coutinho P.M."/>
            <person name="de Vries R.P."/>
            <person name="Ferreira P."/>
            <person name="Findley K."/>
            <person name="Foster B."/>
            <person name="Gaskell J."/>
            <person name="Glotzer D."/>
            <person name="Gorecki P."/>
            <person name="Heitman J."/>
            <person name="Hesse C."/>
            <person name="Hori C."/>
            <person name="Igarashi K."/>
            <person name="Jurgens J.A."/>
            <person name="Kallen N."/>
            <person name="Kersten P."/>
            <person name="Kohler A."/>
            <person name="Kuees U."/>
            <person name="Kumar T.K.A."/>
            <person name="Kuo A."/>
            <person name="LaButti K."/>
            <person name="Larrondo L.F."/>
            <person name="Lindquist E."/>
            <person name="Ling A."/>
            <person name="Lombard V."/>
            <person name="Lucas S."/>
            <person name="Lundell T."/>
            <person name="Martin R."/>
            <person name="McLaughlin D.J."/>
            <person name="Morgenstern I."/>
            <person name="Morin E."/>
            <person name="Murat C."/>
            <person name="Nagy L.G."/>
            <person name="Nolan M."/>
            <person name="Ohm R.A."/>
            <person name="Patyshakuliyeva A."/>
            <person name="Rokas A."/>
            <person name="Ruiz-Duenas F.J."/>
            <person name="Sabat G."/>
            <person name="Salamov A."/>
            <person name="Samejima M."/>
            <person name="Schmutz J."/>
            <person name="Slot J.C."/>
            <person name="St John F."/>
            <person name="Stenlid J."/>
            <person name="Sun H."/>
            <person name="Sun S."/>
            <person name="Syed K."/>
            <person name="Tsang A."/>
            <person name="Wiebenga A."/>
            <person name="Young D."/>
            <person name="Pisabarro A."/>
            <person name="Eastwood D.C."/>
            <person name="Martin F."/>
            <person name="Cullen D."/>
            <person name="Grigoriev I.V."/>
            <person name="Hibbett D.S."/>
        </authorList>
    </citation>
    <scope>NUCLEOTIDE SEQUENCE [LARGE SCALE GENOMIC DNA]</scope>
    <source>
        <strain evidence="3">RWD-64-598 SS2</strain>
    </source>
</reference>
<protein>
    <submittedName>
        <fullName evidence="2">Uncharacterized protein</fullName>
    </submittedName>
</protein>
<comment type="caution">
    <text evidence="2">The sequence shown here is derived from an EMBL/GenBank/DDBJ whole genome shotgun (WGS) entry which is preliminary data.</text>
</comment>
<evidence type="ECO:0000313" key="3">
    <source>
        <dbReference type="Proteomes" id="UP000053558"/>
    </source>
</evidence>
<dbReference type="KEGG" id="cput:CONPUDRAFT_168634"/>
<accession>A0A5M3ME65</accession>
<dbReference type="RefSeq" id="XP_007773222.1">
    <property type="nucleotide sequence ID" value="XM_007775032.1"/>
</dbReference>